<reference evidence="15" key="2">
    <citation type="submission" date="2018-02" db="UniProtKB">
        <authorList>
            <consortium name="EnsemblPlants"/>
        </authorList>
    </citation>
    <scope>IDENTIFICATION</scope>
    <source>
        <strain evidence="15">Williams 82</strain>
    </source>
</reference>
<evidence type="ECO:0000256" key="7">
    <source>
        <dbReference type="ARBA" id="ARBA00022946"/>
    </source>
</evidence>
<evidence type="ECO:0000259" key="13">
    <source>
        <dbReference type="SMART" id="SM00363"/>
    </source>
</evidence>
<gene>
    <name evidence="15" type="primary">LOC100810383</name>
    <name evidence="14" type="ORF">GLYMA_04G020900</name>
</gene>
<keyword evidence="4" id="KW-0150">Chloroplast</keyword>
<dbReference type="GO" id="GO:0009507">
    <property type="term" value="C:chloroplast"/>
    <property type="evidence" value="ECO:0007669"/>
    <property type="project" value="UniProtKB-SubCell"/>
</dbReference>
<dbReference type="EnsemblPlants" id="KRH60995">
    <property type="protein sequence ID" value="KRH60995"/>
    <property type="gene ID" value="GLYMA_04G020900"/>
</dbReference>
<dbReference type="PROSITE" id="PS01129">
    <property type="entry name" value="PSI_RLU"/>
    <property type="match status" value="1"/>
</dbReference>
<keyword evidence="7" id="KW-0809">Transit peptide</keyword>
<reference evidence="14 15" key="1">
    <citation type="journal article" date="2010" name="Nature">
        <title>Genome sequence of the palaeopolyploid soybean.</title>
        <authorList>
            <person name="Schmutz J."/>
            <person name="Cannon S.B."/>
            <person name="Schlueter J."/>
            <person name="Ma J."/>
            <person name="Mitros T."/>
            <person name="Nelson W."/>
            <person name="Hyten D.L."/>
            <person name="Song Q."/>
            <person name="Thelen J.J."/>
            <person name="Cheng J."/>
            <person name="Xu D."/>
            <person name="Hellsten U."/>
            <person name="May G.D."/>
            <person name="Yu Y."/>
            <person name="Sakurai T."/>
            <person name="Umezawa T."/>
            <person name="Bhattacharyya M.K."/>
            <person name="Sandhu D."/>
            <person name="Valliyodan B."/>
            <person name="Lindquist E."/>
            <person name="Peto M."/>
            <person name="Grant D."/>
            <person name="Shu S."/>
            <person name="Goodstein D."/>
            <person name="Barry K."/>
            <person name="Futrell-Griggs M."/>
            <person name="Abernathy B."/>
            <person name="Du J."/>
            <person name="Tian Z."/>
            <person name="Zhu L."/>
            <person name="Gill N."/>
            <person name="Joshi T."/>
            <person name="Libault M."/>
            <person name="Sethuraman A."/>
            <person name="Zhang X.-C."/>
            <person name="Shinozaki K."/>
            <person name="Nguyen H.T."/>
            <person name="Wing R.A."/>
            <person name="Cregan P."/>
            <person name="Specht J."/>
            <person name="Grimwood J."/>
            <person name="Rokhsar D."/>
            <person name="Stacey G."/>
            <person name="Shoemaker R.C."/>
            <person name="Jackson S.A."/>
        </authorList>
    </citation>
    <scope>NUCLEOTIDE SEQUENCE</scope>
    <source>
        <strain evidence="15">cv. Williams 82</strain>
        <tissue evidence="14">Callus</tissue>
    </source>
</reference>
<keyword evidence="6 12" id="KW-0694">RNA-binding</keyword>
<comment type="catalytic activity">
    <reaction evidence="1">
        <text>a uridine in RNA = a pseudouridine in RNA</text>
        <dbReference type="Rhea" id="RHEA:48348"/>
        <dbReference type="Rhea" id="RHEA-COMP:12068"/>
        <dbReference type="Rhea" id="RHEA-COMP:12069"/>
        <dbReference type="ChEBI" id="CHEBI:65314"/>
        <dbReference type="ChEBI" id="CHEBI:65315"/>
    </reaction>
</comment>
<dbReference type="PROSITE" id="PS50889">
    <property type="entry name" value="S4"/>
    <property type="match status" value="1"/>
</dbReference>
<protein>
    <recommendedName>
        <fullName evidence="9">RNA pseudouridine synthase 2, chloroplastic</fullName>
    </recommendedName>
    <alternativeName>
        <fullName evidence="11">RNA pseudouridylate synthase 2</fullName>
    </alternativeName>
    <alternativeName>
        <fullName evidence="10">RNA-uridine isomerase 2</fullName>
    </alternativeName>
</protein>
<evidence type="ECO:0000256" key="12">
    <source>
        <dbReference type="PROSITE-ProRule" id="PRU00182"/>
    </source>
</evidence>
<dbReference type="GO" id="GO:0003723">
    <property type="term" value="F:RNA binding"/>
    <property type="evidence" value="ECO:0007669"/>
    <property type="project" value="UniProtKB-KW"/>
</dbReference>
<dbReference type="GO" id="GO:0009982">
    <property type="term" value="F:pseudouridine synthase activity"/>
    <property type="evidence" value="ECO:0007669"/>
    <property type="project" value="InterPro"/>
</dbReference>
<dbReference type="InterPro" id="IPR020103">
    <property type="entry name" value="PsdUridine_synth_cat_dom_sf"/>
</dbReference>
<evidence type="ECO:0000256" key="5">
    <source>
        <dbReference type="ARBA" id="ARBA00022640"/>
    </source>
</evidence>
<dbReference type="Gene3D" id="3.30.2350.10">
    <property type="entry name" value="Pseudouridine synthase"/>
    <property type="match status" value="1"/>
</dbReference>
<dbReference type="InterPro" id="IPR036986">
    <property type="entry name" value="S4_RNA-bd_sf"/>
</dbReference>
<dbReference type="AlphaFoldDB" id="A0A0R0K8N0"/>
<name>A0A0R0K8N0_SOYBN</name>
<comment type="subcellular location">
    <subcellularLocation>
        <location evidence="2">Plastid</location>
        <location evidence="2">Chloroplast</location>
    </subcellularLocation>
</comment>
<dbReference type="FunFam" id="3.10.290.10:FF:000024">
    <property type="entry name" value="RNA pseudouridine synthase 2 chloroplastic"/>
    <property type="match status" value="1"/>
</dbReference>
<sequence length="323" mass="34851">MLSFHSCGCCRVSASRAFQFQFQTAPSPSLFLSATSYKFRSATASAASGSAGDSDSDGEPKLNFSGVRLEEAVDSRIGSGKLRLDNWISSRINGISRARVQSSIKSGLVHVNGRVVDKVSFNVKSGDEIKCTIAELQNLRAVPQNIPLDIVYEDEHVLVINKPAHMVVHPAPGNTSGTLVNGILHHCNLPNVEFSKDEALSDTEDSDDEFNSYISLASSCEGLNSRLSVASNSIRPGIVHRLDKGTSGLLVVAKDEHSHMKLSEQFKQRTIKRLYVSLTAGVPTPVAGRVEVPVGRDTNNRIRMTAVTGPVNSKKARYAASTK</sequence>
<dbReference type="EMBL" id="CM000837">
    <property type="protein sequence ID" value="KRH60995.1"/>
    <property type="molecule type" value="Genomic_DNA"/>
</dbReference>
<dbReference type="CDD" id="cd02869">
    <property type="entry name" value="PseudoU_synth_RluA_like"/>
    <property type="match status" value="1"/>
</dbReference>
<dbReference type="EMBL" id="CM000837">
    <property type="protein sequence ID" value="KRH60994.1"/>
    <property type="molecule type" value="Genomic_DNA"/>
</dbReference>
<dbReference type="Gramene" id="KRH60994">
    <property type="protein sequence ID" value="KRH60994"/>
    <property type="gene ID" value="GLYMA_04G020900"/>
</dbReference>
<dbReference type="ExpressionAtlas" id="A0A0R0K8N0">
    <property type="expression patterns" value="baseline and differential"/>
</dbReference>
<dbReference type="InterPro" id="IPR002942">
    <property type="entry name" value="S4_RNA-bd"/>
</dbReference>
<dbReference type="InterPro" id="IPR050188">
    <property type="entry name" value="RluA_PseudoU_synthase"/>
</dbReference>
<accession>A0A0R0K8N0</accession>
<organism evidence="14">
    <name type="scientific">Glycine max</name>
    <name type="common">Soybean</name>
    <name type="synonym">Glycine hispida</name>
    <dbReference type="NCBI Taxonomy" id="3847"/>
    <lineage>
        <taxon>Eukaryota</taxon>
        <taxon>Viridiplantae</taxon>
        <taxon>Streptophyta</taxon>
        <taxon>Embryophyta</taxon>
        <taxon>Tracheophyta</taxon>
        <taxon>Spermatophyta</taxon>
        <taxon>Magnoliopsida</taxon>
        <taxon>eudicotyledons</taxon>
        <taxon>Gunneridae</taxon>
        <taxon>Pentapetalae</taxon>
        <taxon>rosids</taxon>
        <taxon>fabids</taxon>
        <taxon>Fabales</taxon>
        <taxon>Fabaceae</taxon>
        <taxon>Papilionoideae</taxon>
        <taxon>50 kb inversion clade</taxon>
        <taxon>NPAAA clade</taxon>
        <taxon>indigoferoid/millettioid clade</taxon>
        <taxon>Phaseoleae</taxon>
        <taxon>Glycine</taxon>
        <taxon>Glycine subgen. Soja</taxon>
    </lineage>
</organism>
<keyword evidence="5" id="KW-0934">Plastid</keyword>
<evidence type="ECO:0000256" key="4">
    <source>
        <dbReference type="ARBA" id="ARBA00022528"/>
    </source>
</evidence>
<evidence type="ECO:0000256" key="8">
    <source>
        <dbReference type="ARBA" id="ARBA00023235"/>
    </source>
</evidence>
<proteinExistence type="inferred from homology"/>
<dbReference type="EnsemblPlants" id="KRH60994">
    <property type="protein sequence ID" value="KRH60994"/>
    <property type="gene ID" value="GLYMA_04G020900"/>
</dbReference>
<dbReference type="CDD" id="cd00165">
    <property type="entry name" value="S4"/>
    <property type="match status" value="1"/>
</dbReference>
<evidence type="ECO:0000313" key="16">
    <source>
        <dbReference type="Proteomes" id="UP000008827"/>
    </source>
</evidence>
<dbReference type="InterPro" id="IPR006145">
    <property type="entry name" value="PsdUridine_synth_RsuA/RluA"/>
</dbReference>
<evidence type="ECO:0000256" key="3">
    <source>
        <dbReference type="ARBA" id="ARBA00010876"/>
    </source>
</evidence>
<keyword evidence="8" id="KW-0413">Isomerase</keyword>
<dbReference type="PANTHER" id="PTHR21600">
    <property type="entry name" value="MITOCHONDRIAL RNA PSEUDOURIDINE SYNTHASE"/>
    <property type="match status" value="1"/>
</dbReference>
<reference evidence="14" key="3">
    <citation type="submission" date="2018-07" db="EMBL/GenBank/DDBJ databases">
        <title>WGS assembly of Glycine max.</title>
        <authorList>
            <person name="Schmutz J."/>
            <person name="Cannon S."/>
            <person name="Schlueter J."/>
            <person name="Ma J."/>
            <person name="Mitros T."/>
            <person name="Nelson W."/>
            <person name="Hyten D."/>
            <person name="Song Q."/>
            <person name="Thelen J."/>
            <person name="Cheng J."/>
            <person name="Xu D."/>
            <person name="Hellsten U."/>
            <person name="May G."/>
            <person name="Yu Y."/>
            <person name="Sakurai T."/>
            <person name="Umezawa T."/>
            <person name="Bhattacharyya M."/>
            <person name="Sandhu D."/>
            <person name="Valliyodan B."/>
            <person name="Lindquist E."/>
            <person name="Peto M."/>
            <person name="Grant D."/>
            <person name="Shu S."/>
            <person name="Goodstein D."/>
            <person name="Barry K."/>
            <person name="Futrell-Griggs M."/>
            <person name="Abernathy B."/>
            <person name="Du J."/>
            <person name="Tian Z."/>
            <person name="Zhu L."/>
            <person name="Gill N."/>
            <person name="Joshi T."/>
            <person name="Libault M."/>
            <person name="Sethuraman A."/>
            <person name="Zhang X."/>
            <person name="Shinozaki K."/>
            <person name="Nguyen H."/>
            <person name="Wing R."/>
            <person name="Cregan P."/>
            <person name="Specht J."/>
            <person name="Grimwood J."/>
            <person name="Rokhsar D."/>
            <person name="Stacey G."/>
            <person name="Shoemaker R."/>
            <person name="Jackson S."/>
        </authorList>
    </citation>
    <scope>NUCLEOTIDE SEQUENCE</scope>
    <source>
        <tissue evidence="14">Callus</tissue>
    </source>
</reference>
<dbReference type="Gene3D" id="3.10.290.10">
    <property type="entry name" value="RNA-binding S4 domain"/>
    <property type="match status" value="1"/>
</dbReference>
<comment type="similarity">
    <text evidence="3">Belongs to the pseudouridine synthase RluA family.</text>
</comment>
<dbReference type="InterPro" id="IPR006224">
    <property type="entry name" value="PsdUridine_synth_RluA-like_CS"/>
</dbReference>
<evidence type="ECO:0000256" key="2">
    <source>
        <dbReference type="ARBA" id="ARBA00004229"/>
    </source>
</evidence>
<feature type="domain" description="RNA-binding S4" evidence="13">
    <location>
        <begin position="82"/>
        <end position="147"/>
    </location>
</feature>
<dbReference type="SUPFAM" id="SSF55120">
    <property type="entry name" value="Pseudouridine synthase"/>
    <property type="match status" value="1"/>
</dbReference>
<dbReference type="Gramene" id="KRH60995">
    <property type="protein sequence ID" value="KRH60995"/>
    <property type="gene ID" value="GLYMA_04G020900"/>
</dbReference>
<evidence type="ECO:0000256" key="1">
    <source>
        <dbReference type="ARBA" id="ARBA00000073"/>
    </source>
</evidence>
<dbReference type="SUPFAM" id="SSF55174">
    <property type="entry name" value="Alpha-L RNA-binding motif"/>
    <property type="match status" value="1"/>
</dbReference>
<dbReference type="Proteomes" id="UP000008827">
    <property type="component" value="Chromosome 4"/>
</dbReference>
<evidence type="ECO:0000256" key="11">
    <source>
        <dbReference type="ARBA" id="ARBA00083093"/>
    </source>
</evidence>
<evidence type="ECO:0000313" key="15">
    <source>
        <dbReference type="EnsemblPlants" id="KRH60994"/>
    </source>
</evidence>
<keyword evidence="16" id="KW-1185">Reference proteome</keyword>
<evidence type="ECO:0000313" key="14">
    <source>
        <dbReference type="EMBL" id="KRH60995.1"/>
    </source>
</evidence>
<evidence type="ECO:0000256" key="9">
    <source>
        <dbReference type="ARBA" id="ARBA00073311"/>
    </source>
</evidence>
<evidence type="ECO:0000256" key="6">
    <source>
        <dbReference type="ARBA" id="ARBA00022884"/>
    </source>
</evidence>
<dbReference type="Pfam" id="PF01479">
    <property type="entry name" value="S4"/>
    <property type="match status" value="1"/>
</dbReference>
<dbReference type="Pfam" id="PF00849">
    <property type="entry name" value="PseudoU_synth_2"/>
    <property type="match status" value="1"/>
</dbReference>
<dbReference type="PANTHER" id="PTHR21600:SF87">
    <property type="entry name" value="RNA PSEUDOURIDYLATE SYNTHASE DOMAIN-CONTAINING PROTEIN 1"/>
    <property type="match status" value="1"/>
</dbReference>
<dbReference type="SMART" id="SM00363">
    <property type="entry name" value="S4"/>
    <property type="match status" value="1"/>
</dbReference>
<dbReference type="GO" id="GO:0001522">
    <property type="term" value="P:pseudouridine synthesis"/>
    <property type="evidence" value="ECO:0007669"/>
    <property type="project" value="InterPro"/>
</dbReference>
<evidence type="ECO:0000256" key="10">
    <source>
        <dbReference type="ARBA" id="ARBA00077568"/>
    </source>
</evidence>